<dbReference type="Proteomes" id="UP000824366">
    <property type="component" value="Chromosome"/>
</dbReference>
<protein>
    <recommendedName>
        <fullName evidence="5">ABC transporter permease</fullName>
    </recommendedName>
</protein>
<dbReference type="RefSeq" id="WP_223910698.1">
    <property type="nucleotide sequence ID" value="NZ_AP024238.1"/>
</dbReference>
<organism evidence="3 4">
    <name type="scientific">Rhodoferax lithotrophicus</name>
    <dbReference type="NCBI Taxonomy" id="2798804"/>
    <lineage>
        <taxon>Bacteria</taxon>
        <taxon>Pseudomonadati</taxon>
        <taxon>Pseudomonadota</taxon>
        <taxon>Betaproteobacteria</taxon>
        <taxon>Burkholderiales</taxon>
        <taxon>Comamonadaceae</taxon>
        <taxon>Rhodoferax</taxon>
    </lineage>
</organism>
<evidence type="ECO:0000313" key="3">
    <source>
        <dbReference type="EMBL" id="BCO26750.1"/>
    </source>
</evidence>
<keyword evidence="2" id="KW-1133">Transmembrane helix</keyword>
<sequence>MPLHPPTHTHAASHSHARPAPLPRSVLAWPAWLRVLAVLPLVLVLWLAVWWANEGAPLW</sequence>
<gene>
    <name evidence="3" type="ORF">MIZ03_1635</name>
</gene>
<evidence type="ECO:0008006" key="5">
    <source>
        <dbReference type="Google" id="ProtNLM"/>
    </source>
</evidence>
<feature type="region of interest" description="Disordered" evidence="1">
    <location>
        <begin position="1"/>
        <end position="20"/>
    </location>
</feature>
<name>A0ABM7MKM4_9BURK</name>
<accession>A0ABM7MKM4</accession>
<feature type="transmembrane region" description="Helical" evidence="2">
    <location>
        <begin position="31"/>
        <end position="52"/>
    </location>
</feature>
<evidence type="ECO:0000256" key="2">
    <source>
        <dbReference type="SAM" id="Phobius"/>
    </source>
</evidence>
<keyword evidence="2" id="KW-0812">Transmembrane</keyword>
<proteinExistence type="predicted"/>
<reference evidence="3 4" key="1">
    <citation type="journal article" date="2021" name="Microbiol. Spectr.">
        <title>A Single Bacterium Capable of Oxidation and Reduction of Iron at Circumneutral pH.</title>
        <authorList>
            <person name="Kato S."/>
            <person name="Ohkuma M."/>
        </authorList>
    </citation>
    <scope>NUCLEOTIDE SEQUENCE [LARGE SCALE GENOMIC DNA]</scope>
    <source>
        <strain evidence="3 4">MIZ03</strain>
    </source>
</reference>
<evidence type="ECO:0000313" key="4">
    <source>
        <dbReference type="Proteomes" id="UP000824366"/>
    </source>
</evidence>
<feature type="compositionally biased region" description="Low complexity" evidence="1">
    <location>
        <begin position="1"/>
        <end position="10"/>
    </location>
</feature>
<evidence type="ECO:0000256" key="1">
    <source>
        <dbReference type="SAM" id="MobiDB-lite"/>
    </source>
</evidence>
<keyword evidence="4" id="KW-1185">Reference proteome</keyword>
<dbReference type="EMBL" id="AP024238">
    <property type="protein sequence ID" value="BCO26750.1"/>
    <property type="molecule type" value="Genomic_DNA"/>
</dbReference>
<keyword evidence="2" id="KW-0472">Membrane</keyword>